<reference evidence="5 6" key="1">
    <citation type="submission" date="2016-10" db="EMBL/GenBank/DDBJ databases">
        <authorList>
            <person name="de Groot N.N."/>
        </authorList>
    </citation>
    <scope>NUCLEOTIDE SEQUENCE [LARGE SCALE GENOMIC DNA]</scope>
    <source>
        <strain evidence="6">L7-484,KACC 16230,DSM 25025</strain>
    </source>
</reference>
<feature type="transmembrane region" description="Helical" evidence="3">
    <location>
        <begin position="75"/>
        <end position="95"/>
    </location>
</feature>
<keyword evidence="3" id="KW-0812">Transmembrane</keyword>
<protein>
    <recommendedName>
        <fullName evidence="1">diguanylate cyclase</fullName>
        <ecNumber evidence="1">2.7.7.65</ecNumber>
    </recommendedName>
</protein>
<keyword evidence="3" id="KW-0472">Membrane</keyword>
<dbReference type="PROSITE" id="PS50887">
    <property type="entry name" value="GGDEF"/>
    <property type="match status" value="1"/>
</dbReference>
<dbReference type="NCBIfam" id="TIGR00254">
    <property type="entry name" value="GGDEF"/>
    <property type="match status" value="1"/>
</dbReference>
<dbReference type="GO" id="GO:0043709">
    <property type="term" value="P:cell adhesion involved in single-species biofilm formation"/>
    <property type="evidence" value="ECO:0007669"/>
    <property type="project" value="TreeGrafter"/>
</dbReference>
<dbReference type="EC" id="2.7.7.65" evidence="1"/>
<dbReference type="PANTHER" id="PTHR45138">
    <property type="entry name" value="REGULATORY COMPONENTS OF SENSORY TRANSDUCTION SYSTEM"/>
    <property type="match status" value="1"/>
</dbReference>
<evidence type="ECO:0000313" key="5">
    <source>
        <dbReference type="EMBL" id="SDO31224.1"/>
    </source>
</evidence>
<dbReference type="STRING" id="1166073.SAMN05192530_105168"/>
<keyword evidence="6" id="KW-1185">Reference proteome</keyword>
<evidence type="ECO:0000259" key="4">
    <source>
        <dbReference type="PROSITE" id="PS50887"/>
    </source>
</evidence>
<name>A0A1H0IIF3_9HYPH</name>
<accession>A0A1H0IIF3</accession>
<proteinExistence type="predicted"/>
<dbReference type="InterPro" id="IPR043128">
    <property type="entry name" value="Rev_trsase/Diguanyl_cyclase"/>
</dbReference>
<dbReference type="PANTHER" id="PTHR45138:SF9">
    <property type="entry name" value="DIGUANYLATE CYCLASE DGCM-RELATED"/>
    <property type="match status" value="1"/>
</dbReference>
<dbReference type="SUPFAM" id="SSF55073">
    <property type="entry name" value="Nucleotide cyclase"/>
    <property type="match status" value="1"/>
</dbReference>
<dbReference type="InterPro" id="IPR000160">
    <property type="entry name" value="GGDEF_dom"/>
</dbReference>
<dbReference type="GO" id="GO:1902201">
    <property type="term" value="P:negative regulation of bacterial-type flagellum-dependent cell motility"/>
    <property type="evidence" value="ECO:0007669"/>
    <property type="project" value="TreeGrafter"/>
</dbReference>
<dbReference type="SMART" id="SM00267">
    <property type="entry name" value="GGDEF"/>
    <property type="match status" value="1"/>
</dbReference>
<dbReference type="InterPro" id="IPR029787">
    <property type="entry name" value="Nucleotide_cyclase"/>
</dbReference>
<dbReference type="AlphaFoldDB" id="A0A1H0IIF3"/>
<dbReference type="OrthoDB" id="9812260at2"/>
<evidence type="ECO:0000256" key="1">
    <source>
        <dbReference type="ARBA" id="ARBA00012528"/>
    </source>
</evidence>
<keyword evidence="3" id="KW-1133">Transmembrane helix</keyword>
<dbReference type="FunFam" id="3.30.70.270:FF:000001">
    <property type="entry name" value="Diguanylate cyclase domain protein"/>
    <property type="match status" value="1"/>
</dbReference>
<dbReference type="GO" id="GO:0005886">
    <property type="term" value="C:plasma membrane"/>
    <property type="evidence" value="ECO:0007669"/>
    <property type="project" value="TreeGrafter"/>
</dbReference>
<dbReference type="EMBL" id="FNIT01000005">
    <property type="protein sequence ID" value="SDO31224.1"/>
    <property type="molecule type" value="Genomic_DNA"/>
</dbReference>
<evidence type="ECO:0000313" key="6">
    <source>
        <dbReference type="Proteomes" id="UP000198793"/>
    </source>
</evidence>
<sequence>MSRLCAFVFTGRQAALRILTGKLVFGSACLMSSPLRSLTRFCLELSGLSVLATGIAVIAAYYVFGGFGTSAARQALVFCLLVPILSTLPIQVYAATRLRRLERQNGALAHVATRDGLTQVLNRDAFKRAVQGHLAELGSNNGKPATLLIIDADHFKRINDRLGHPVGDTALTAIAGTLRRSVRRDDLVGRLGGEEFGVYLRGAGPDEAAIVAERLRATIERIFVGPADRRTRLSVSIGGISLRSRVAFDAVYKIADTNLYQAKRSGRNRAVLSRLGSLGRGGVTLEHVPSLAPTPPAERLRLGA</sequence>
<dbReference type="CDD" id="cd01949">
    <property type="entry name" value="GGDEF"/>
    <property type="match status" value="1"/>
</dbReference>
<evidence type="ECO:0000256" key="3">
    <source>
        <dbReference type="SAM" id="Phobius"/>
    </source>
</evidence>
<dbReference type="Pfam" id="PF00990">
    <property type="entry name" value="GGDEF"/>
    <property type="match status" value="1"/>
</dbReference>
<gene>
    <name evidence="5" type="ORF">SAMN05192530_105168</name>
</gene>
<feature type="domain" description="GGDEF" evidence="4">
    <location>
        <begin position="143"/>
        <end position="275"/>
    </location>
</feature>
<feature type="transmembrane region" description="Helical" evidence="3">
    <location>
        <begin position="41"/>
        <end position="63"/>
    </location>
</feature>
<evidence type="ECO:0000256" key="2">
    <source>
        <dbReference type="ARBA" id="ARBA00034247"/>
    </source>
</evidence>
<organism evidence="5 6">
    <name type="scientific">Aureimonas jatrophae</name>
    <dbReference type="NCBI Taxonomy" id="1166073"/>
    <lineage>
        <taxon>Bacteria</taxon>
        <taxon>Pseudomonadati</taxon>
        <taxon>Pseudomonadota</taxon>
        <taxon>Alphaproteobacteria</taxon>
        <taxon>Hyphomicrobiales</taxon>
        <taxon>Aurantimonadaceae</taxon>
        <taxon>Aureimonas</taxon>
    </lineage>
</organism>
<dbReference type="GO" id="GO:0052621">
    <property type="term" value="F:diguanylate cyclase activity"/>
    <property type="evidence" value="ECO:0007669"/>
    <property type="project" value="UniProtKB-EC"/>
</dbReference>
<dbReference type="Gene3D" id="3.30.70.270">
    <property type="match status" value="1"/>
</dbReference>
<comment type="catalytic activity">
    <reaction evidence="2">
        <text>2 GTP = 3',3'-c-di-GMP + 2 diphosphate</text>
        <dbReference type="Rhea" id="RHEA:24898"/>
        <dbReference type="ChEBI" id="CHEBI:33019"/>
        <dbReference type="ChEBI" id="CHEBI:37565"/>
        <dbReference type="ChEBI" id="CHEBI:58805"/>
        <dbReference type="EC" id="2.7.7.65"/>
    </reaction>
</comment>
<dbReference type="InterPro" id="IPR050469">
    <property type="entry name" value="Diguanylate_Cyclase"/>
</dbReference>
<dbReference type="Proteomes" id="UP000198793">
    <property type="component" value="Unassembled WGS sequence"/>
</dbReference>